<dbReference type="InterPro" id="IPR016187">
    <property type="entry name" value="CTDL_fold"/>
</dbReference>
<dbReference type="Gene3D" id="3.90.1580.10">
    <property type="entry name" value="paralog of FGE (formylglycine-generating enzyme)"/>
    <property type="match status" value="1"/>
</dbReference>
<dbReference type="RefSeq" id="WP_087145727.1">
    <property type="nucleotide sequence ID" value="NZ_FUKJ01000030.1"/>
</dbReference>
<dbReference type="Pfam" id="PF03781">
    <property type="entry name" value="FGE-sulfatase"/>
    <property type="match status" value="1"/>
</dbReference>
<dbReference type="SUPFAM" id="SSF56436">
    <property type="entry name" value="C-type lectin-like"/>
    <property type="match status" value="1"/>
</dbReference>
<dbReference type="OrthoDB" id="595053at2"/>
<protein>
    <recommendedName>
        <fullName evidence="1">Sulfatase-modifying factor enzyme-like domain-containing protein</fullName>
    </recommendedName>
</protein>
<proteinExistence type="predicted"/>
<reference evidence="3" key="1">
    <citation type="submission" date="2017-02" db="EMBL/GenBank/DDBJ databases">
        <authorList>
            <person name="Daims H."/>
        </authorList>
    </citation>
    <scope>NUCLEOTIDE SEQUENCE [LARGE SCALE GENOMIC DNA]</scope>
</reference>
<dbReference type="InterPro" id="IPR042095">
    <property type="entry name" value="SUMF_sf"/>
</dbReference>
<sequence length="67" mass="7494">MPFEHQWHDNYTNTPLSETVATNASADRVLRGGSWINDGSDARSAARFKYEPTHHDGYIGFRLALGS</sequence>
<evidence type="ECO:0000259" key="1">
    <source>
        <dbReference type="Pfam" id="PF03781"/>
    </source>
</evidence>
<dbReference type="Proteomes" id="UP000195442">
    <property type="component" value="Unassembled WGS sequence"/>
</dbReference>
<evidence type="ECO:0000313" key="2">
    <source>
        <dbReference type="EMBL" id="SJM89646.1"/>
    </source>
</evidence>
<feature type="domain" description="Sulfatase-modifying factor enzyme-like" evidence="1">
    <location>
        <begin position="6"/>
        <end position="64"/>
    </location>
</feature>
<dbReference type="AlphaFoldDB" id="A0A1R4H0A7"/>
<evidence type="ECO:0000313" key="3">
    <source>
        <dbReference type="Proteomes" id="UP000195442"/>
    </source>
</evidence>
<dbReference type="EMBL" id="FUKJ01000030">
    <property type="protein sequence ID" value="SJM89646.1"/>
    <property type="molecule type" value="Genomic_DNA"/>
</dbReference>
<dbReference type="InterPro" id="IPR005532">
    <property type="entry name" value="SUMF_dom"/>
</dbReference>
<organism evidence="2 3">
    <name type="scientific">Crenothrix polyspora</name>
    <dbReference type="NCBI Taxonomy" id="360316"/>
    <lineage>
        <taxon>Bacteria</taxon>
        <taxon>Pseudomonadati</taxon>
        <taxon>Pseudomonadota</taxon>
        <taxon>Gammaproteobacteria</taxon>
        <taxon>Methylococcales</taxon>
        <taxon>Crenotrichaceae</taxon>
        <taxon>Crenothrix</taxon>
    </lineage>
</organism>
<name>A0A1R4H0A7_9GAMM</name>
<keyword evidence="3" id="KW-1185">Reference proteome</keyword>
<accession>A0A1R4H0A7</accession>
<gene>
    <name evidence="2" type="ORF">CRENPOLYSF2_1250004</name>
</gene>